<organism evidence="3 4">
    <name type="scientific">Crepidotus variabilis</name>
    <dbReference type="NCBI Taxonomy" id="179855"/>
    <lineage>
        <taxon>Eukaryota</taxon>
        <taxon>Fungi</taxon>
        <taxon>Dikarya</taxon>
        <taxon>Basidiomycota</taxon>
        <taxon>Agaricomycotina</taxon>
        <taxon>Agaricomycetes</taxon>
        <taxon>Agaricomycetidae</taxon>
        <taxon>Agaricales</taxon>
        <taxon>Agaricineae</taxon>
        <taxon>Crepidotaceae</taxon>
        <taxon>Crepidotus</taxon>
    </lineage>
</organism>
<comment type="caution">
    <text evidence="3">The sequence shown here is derived from an EMBL/GenBank/DDBJ whole genome shotgun (WGS) entry which is preliminary data.</text>
</comment>
<feature type="compositionally biased region" description="Low complexity" evidence="1">
    <location>
        <begin position="336"/>
        <end position="349"/>
    </location>
</feature>
<dbReference type="Proteomes" id="UP000807306">
    <property type="component" value="Unassembled WGS sequence"/>
</dbReference>
<dbReference type="EMBL" id="MU157840">
    <property type="protein sequence ID" value="KAF9530333.1"/>
    <property type="molecule type" value="Genomic_DNA"/>
</dbReference>
<dbReference type="AlphaFoldDB" id="A0A9P6EIK1"/>
<reference evidence="3" key="1">
    <citation type="submission" date="2020-11" db="EMBL/GenBank/DDBJ databases">
        <authorList>
            <consortium name="DOE Joint Genome Institute"/>
            <person name="Ahrendt S."/>
            <person name="Riley R."/>
            <person name="Andreopoulos W."/>
            <person name="Labutti K."/>
            <person name="Pangilinan J."/>
            <person name="Ruiz-Duenas F.J."/>
            <person name="Barrasa J.M."/>
            <person name="Sanchez-Garcia M."/>
            <person name="Camarero S."/>
            <person name="Miyauchi S."/>
            <person name="Serrano A."/>
            <person name="Linde D."/>
            <person name="Babiker R."/>
            <person name="Drula E."/>
            <person name="Ayuso-Fernandez I."/>
            <person name="Pacheco R."/>
            <person name="Padilla G."/>
            <person name="Ferreira P."/>
            <person name="Barriuso J."/>
            <person name="Kellner H."/>
            <person name="Castanera R."/>
            <person name="Alfaro M."/>
            <person name="Ramirez L."/>
            <person name="Pisabarro A.G."/>
            <person name="Kuo A."/>
            <person name="Tritt A."/>
            <person name="Lipzen A."/>
            <person name="He G."/>
            <person name="Yan M."/>
            <person name="Ng V."/>
            <person name="Cullen D."/>
            <person name="Martin F."/>
            <person name="Rosso M.-N."/>
            <person name="Henrissat B."/>
            <person name="Hibbett D."/>
            <person name="Martinez A.T."/>
            <person name="Grigoriev I.V."/>
        </authorList>
    </citation>
    <scope>NUCLEOTIDE SEQUENCE</scope>
    <source>
        <strain evidence="3">CBS 506.95</strain>
    </source>
</reference>
<feature type="compositionally biased region" description="Low complexity" evidence="1">
    <location>
        <begin position="67"/>
        <end position="106"/>
    </location>
</feature>
<feature type="region of interest" description="Disordered" evidence="1">
    <location>
        <begin position="328"/>
        <end position="445"/>
    </location>
</feature>
<feature type="transmembrane region" description="Helical" evidence="2">
    <location>
        <begin position="148"/>
        <end position="171"/>
    </location>
</feature>
<feature type="region of interest" description="Disordered" evidence="1">
    <location>
        <begin position="15"/>
        <end position="106"/>
    </location>
</feature>
<dbReference type="OrthoDB" id="3263296at2759"/>
<accession>A0A9P6EIK1</accession>
<name>A0A9P6EIK1_9AGAR</name>
<protein>
    <submittedName>
        <fullName evidence="3">Uncharacterized protein</fullName>
    </submittedName>
</protein>
<feature type="compositionally biased region" description="Low complexity" evidence="1">
    <location>
        <begin position="42"/>
        <end position="54"/>
    </location>
</feature>
<gene>
    <name evidence="3" type="ORF">CPB83DRAFT_892624</name>
</gene>
<feature type="compositionally biased region" description="Polar residues" evidence="1">
    <location>
        <begin position="361"/>
        <end position="376"/>
    </location>
</feature>
<proteinExistence type="predicted"/>
<evidence type="ECO:0000256" key="2">
    <source>
        <dbReference type="SAM" id="Phobius"/>
    </source>
</evidence>
<keyword evidence="2" id="KW-1133">Transmembrane helix</keyword>
<keyword evidence="2" id="KW-0812">Transmembrane</keyword>
<keyword evidence="2" id="KW-0472">Membrane</keyword>
<evidence type="ECO:0000313" key="4">
    <source>
        <dbReference type="Proteomes" id="UP000807306"/>
    </source>
</evidence>
<feature type="compositionally biased region" description="Basic and acidic residues" evidence="1">
    <location>
        <begin position="410"/>
        <end position="420"/>
    </location>
</feature>
<keyword evidence="4" id="KW-1185">Reference proteome</keyword>
<evidence type="ECO:0000313" key="3">
    <source>
        <dbReference type="EMBL" id="KAF9530333.1"/>
    </source>
</evidence>
<evidence type="ECO:0000256" key="1">
    <source>
        <dbReference type="SAM" id="MobiDB-lite"/>
    </source>
</evidence>
<feature type="compositionally biased region" description="Polar residues" evidence="1">
    <location>
        <begin position="388"/>
        <end position="397"/>
    </location>
</feature>
<sequence length="458" mass="47133">MTMYENLQQRAGLHARVGAHVARQNAPPHGAGDGNAVDPVKSTSTTPTSTGRATSTKKDPDDDDNKTTSTTTKTTSTTSNSSASSSSSSSSTTSSTSTTSTTPSLTTTITPKAAITTTHIVTTSKAVSSAASSATSTAVASNSSSTGAIVGGVGGGILGAIVIAIFAAFVVRRMRRKRDDRALNFDPDNFRRSAVLLPDDYGSAKPTLPGMAEKHAGGAASYQYSDVPQEPSTIYGASEGQYNSYGASQYSAAPGTIYNAHAASAGYDGQYEQPGFGAPPVPGQHGPGSYGGYGAYGAAGAAAGYQSRQQYQQEYPSASPYQQVQHHIAGAGPYGPNGTRSPPTTSPPTSEHHGTSPSPNPISRSLSNAAGSQPHTQPEYARGPTAALSRQPTQSNGIPPAYDDNAGKYTELKRDEKVKPAEMSVQNGLAASSAPRETKLRPTSAYTVYDPEDAYGGM</sequence>